<name>A0A0N1IKQ2_LEPSE</name>
<sequence length="423" mass="44689">MAAPLASCSPPSTAWGRFFIVVWAADRERPLYACASHTPPSAPSTQLEDSTPPVNVVALYRFFSSLALLSAAPPGENAEPTAVHASLTSSTVPGVRLGGGSADGASLPCAFAATPLCCVAVLAATATAAAGVPPAASQDFLKWVAVGVLESLQPAAWQGGPTALHVSGAPPPYRSFFYLPPHTHPDLAARLAHVWKQERAKAQVAAAAMETYGAREVLAETHSASLLKTFVDAAQRRGEDDDVAPVATAVQTYLTRWWLPFARAPLGSSLPPQLVGYFSVVSAPPPAAERLTPAPFTATVALPPLTCLPQYAAAIQLLSSSCHEHQRGGLLMEDEGITAVVVRLHSTAALVALDTGIVLAEGVRVFQVSHVCHRKHRRYFGDRGNDGGDGQLCRISMLRHGSAACMVRDNSSLWSEEVLREMW</sequence>
<dbReference type="EMBL" id="LJSK01000129">
    <property type="protein sequence ID" value="KPI86484.1"/>
    <property type="molecule type" value="Genomic_DNA"/>
</dbReference>
<gene>
    <name evidence="1" type="ORF">ABL78_4468</name>
</gene>
<comment type="caution">
    <text evidence="1">The sequence shown here is derived from an EMBL/GenBank/DDBJ whole genome shotgun (WGS) entry which is preliminary data.</text>
</comment>
<evidence type="ECO:0000313" key="2">
    <source>
        <dbReference type="Proteomes" id="UP000038009"/>
    </source>
</evidence>
<accession>A0A0N1IKQ2</accession>
<dbReference type="Proteomes" id="UP000038009">
    <property type="component" value="Unassembled WGS sequence"/>
</dbReference>
<keyword evidence="2" id="KW-1185">Reference proteome</keyword>
<dbReference type="AlphaFoldDB" id="A0A0N1IKQ2"/>
<proteinExistence type="predicted"/>
<protein>
    <submittedName>
        <fullName evidence="1">Uncharacterized protein</fullName>
    </submittedName>
</protein>
<dbReference type="VEuPathDB" id="TriTrypDB:Lsey_0129_0230"/>
<reference evidence="1 2" key="1">
    <citation type="journal article" date="2015" name="PLoS Pathog.">
        <title>Leptomonas seymouri: Adaptations to the Dixenous Life Cycle Analyzed by Genome Sequencing, Transcriptome Profiling and Co-infection with Leishmania donovani.</title>
        <authorList>
            <person name="Kraeva N."/>
            <person name="Butenko A."/>
            <person name="Hlavacova J."/>
            <person name="Kostygov A."/>
            <person name="Myskova J."/>
            <person name="Grybchuk D."/>
            <person name="Lestinova T."/>
            <person name="Votypka J."/>
            <person name="Volf P."/>
            <person name="Opperdoes F."/>
            <person name="Flegontov P."/>
            <person name="Lukes J."/>
            <person name="Yurchenko V."/>
        </authorList>
    </citation>
    <scope>NUCLEOTIDE SEQUENCE [LARGE SCALE GENOMIC DNA]</scope>
    <source>
        <strain evidence="1 2">ATCC 30220</strain>
    </source>
</reference>
<organism evidence="1 2">
    <name type="scientific">Leptomonas seymouri</name>
    <dbReference type="NCBI Taxonomy" id="5684"/>
    <lineage>
        <taxon>Eukaryota</taxon>
        <taxon>Discoba</taxon>
        <taxon>Euglenozoa</taxon>
        <taxon>Kinetoplastea</taxon>
        <taxon>Metakinetoplastina</taxon>
        <taxon>Trypanosomatida</taxon>
        <taxon>Trypanosomatidae</taxon>
        <taxon>Leishmaniinae</taxon>
        <taxon>Leptomonas</taxon>
    </lineage>
</organism>
<dbReference type="OrthoDB" id="10529676at2759"/>
<evidence type="ECO:0000313" key="1">
    <source>
        <dbReference type="EMBL" id="KPI86484.1"/>
    </source>
</evidence>